<dbReference type="RefSeq" id="WP_377604391.1">
    <property type="nucleotide sequence ID" value="NZ_JBHUME010000009.1"/>
</dbReference>
<proteinExistence type="predicted"/>
<comment type="caution">
    <text evidence="2">The sequence shown here is derived from an EMBL/GenBank/DDBJ whole genome shotgun (WGS) entry which is preliminary data.</text>
</comment>
<name>A0ABW5PF39_9BACL</name>
<organism evidence="2 3">
    <name type="scientific">Paenibacillus gansuensis</name>
    <dbReference type="NCBI Taxonomy" id="306542"/>
    <lineage>
        <taxon>Bacteria</taxon>
        <taxon>Bacillati</taxon>
        <taxon>Bacillota</taxon>
        <taxon>Bacilli</taxon>
        <taxon>Bacillales</taxon>
        <taxon>Paenibacillaceae</taxon>
        <taxon>Paenibacillus</taxon>
    </lineage>
</organism>
<feature type="domain" description="Copper amine oxidase-like N-terminal" evidence="1">
    <location>
        <begin position="29"/>
        <end position="89"/>
    </location>
</feature>
<evidence type="ECO:0000313" key="3">
    <source>
        <dbReference type="Proteomes" id="UP001597541"/>
    </source>
</evidence>
<dbReference type="InterPro" id="IPR035986">
    <property type="entry name" value="PKD_dom_sf"/>
</dbReference>
<dbReference type="SUPFAM" id="SSF55383">
    <property type="entry name" value="Copper amine oxidase, domain N"/>
    <property type="match status" value="2"/>
</dbReference>
<dbReference type="InterPro" id="IPR013783">
    <property type="entry name" value="Ig-like_fold"/>
</dbReference>
<dbReference type="Gene3D" id="2.60.40.10">
    <property type="entry name" value="Immunoglobulins"/>
    <property type="match status" value="1"/>
</dbReference>
<evidence type="ECO:0000313" key="2">
    <source>
        <dbReference type="EMBL" id="MFD2614006.1"/>
    </source>
</evidence>
<reference evidence="3" key="1">
    <citation type="journal article" date="2019" name="Int. J. Syst. Evol. Microbiol.">
        <title>The Global Catalogue of Microorganisms (GCM) 10K type strain sequencing project: providing services to taxonomists for standard genome sequencing and annotation.</title>
        <authorList>
            <consortium name="The Broad Institute Genomics Platform"/>
            <consortium name="The Broad Institute Genome Sequencing Center for Infectious Disease"/>
            <person name="Wu L."/>
            <person name="Ma J."/>
        </authorList>
    </citation>
    <scope>NUCLEOTIDE SEQUENCE [LARGE SCALE GENOMIC DNA]</scope>
    <source>
        <strain evidence="3">KCTC 3950</strain>
    </source>
</reference>
<evidence type="ECO:0000259" key="1">
    <source>
        <dbReference type="Pfam" id="PF07833"/>
    </source>
</evidence>
<sequence length="593" mass="65668">MKLWQRIGTVSVIATLLAGGLPQPQAEAVSTTSKLIYLYVDSKEAYVNGQKFLLDAPATVMKGTTYVPIKFLGDQLGFKVTYNTAKKMTEILAGSTVVQLDFARKVAYENGMPVPLDTVATIDKNQRTLLRVKQMARYLKIKEPAYNATLKRIELSFVPPTEGLYDPDKKNSRPVAKFTFGKSVYRKGEPIEYVDLSYDSDGDPISFYTWTGKKEAFFEAGTYQVTLKVTDRTGLVSNDYTRSITISDETYLTPEQFALQMRKPGSYIADEEFPELFASLRKAEYAQKTVENDNTRPLLFSDSPETYTQKGILYQDQINGNARLYAHHINGMSERTKFAIYLTNNSDQEVQLKTTNKGEAYPSSNPALVGHVAAMDFLLHDPLDEQITVAPGETLLYKELPTFFPQMGMNSIYDVETTGPLTATFAAVDLTAGPESITNGTYQPLNRSIHVRGTFPYSDSHWYLDGNTMNGATRVSIADGTTDPFASGTDVLTGTPATNKGSFGVVYNLHIENPKKMAILFIARAGGYKGSVKINGKIVQVPQSGILTPLDKYMLLERTKGTEGTLDIELMPPAGSNLPVDMVFYPLDEVTQQ</sequence>
<protein>
    <submittedName>
        <fullName evidence="2">Stalk domain-containing protein</fullName>
    </submittedName>
</protein>
<dbReference type="EMBL" id="JBHUME010000009">
    <property type="protein sequence ID" value="MFD2614006.1"/>
    <property type="molecule type" value="Genomic_DNA"/>
</dbReference>
<dbReference type="InterPro" id="IPR012854">
    <property type="entry name" value="Cu_amine_oxidase-like_N"/>
</dbReference>
<keyword evidence="3" id="KW-1185">Reference proteome</keyword>
<gene>
    <name evidence="2" type="ORF">ACFSUF_16450</name>
</gene>
<accession>A0ABW5PF39</accession>
<dbReference type="Gene3D" id="3.30.457.10">
    <property type="entry name" value="Copper amine oxidase-like, N-terminal domain"/>
    <property type="match status" value="2"/>
</dbReference>
<dbReference type="Pfam" id="PF07833">
    <property type="entry name" value="Cu_amine_oxidN1"/>
    <property type="match status" value="1"/>
</dbReference>
<dbReference type="InterPro" id="IPR036582">
    <property type="entry name" value="Mao_N_sf"/>
</dbReference>
<dbReference type="Proteomes" id="UP001597541">
    <property type="component" value="Unassembled WGS sequence"/>
</dbReference>
<dbReference type="SUPFAM" id="SSF49299">
    <property type="entry name" value="PKD domain"/>
    <property type="match status" value="1"/>
</dbReference>